<gene>
    <name evidence="1" type="ORF">Llan_0984</name>
</gene>
<organism evidence="1 2">
    <name type="scientific">Legionella lansingensis</name>
    <dbReference type="NCBI Taxonomy" id="45067"/>
    <lineage>
        <taxon>Bacteria</taxon>
        <taxon>Pseudomonadati</taxon>
        <taxon>Pseudomonadota</taxon>
        <taxon>Gammaproteobacteria</taxon>
        <taxon>Legionellales</taxon>
        <taxon>Legionellaceae</taxon>
        <taxon>Legionella</taxon>
    </lineage>
</organism>
<dbReference type="Proteomes" id="UP000054869">
    <property type="component" value="Unassembled WGS sequence"/>
</dbReference>
<dbReference type="PATRIC" id="fig|45067.4.peg.1024"/>
<dbReference type="AlphaFoldDB" id="A0A0W0VRW6"/>
<proteinExistence type="predicted"/>
<reference evidence="1 2" key="1">
    <citation type="submission" date="2015-11" db="EMBL/GenBank/DDBJ databases">
        <title>Genomic analysis of 38 Legionella species identifies large and diverse effector repertoires.</title>
        <authorList>
            <person name="Burstein D."/>
            <person name="Amaro F."/>
            <person name="Zusman T."/>
            <person name="Lifshitz Z."/>
            <person name="Cohen O."/>
            <person name="Gilbert J.A."/>
            <person name="Pupko T."/>
            <person name="Shuman H.A."/>
            <person name="Segal G."/>
        </authorList>
    </citation>
    <scope>NUCLEOTIDE SEQUENCE [LARGE SCALE GENOMIC DNA]</scope>
    <source>
        <strain evidence="1 2">ATCC 49751</strain>
    </source>
</reference>
<sequence>MLYRLLIHYIGMKFLRIFSNKILQRKLVKSKNAKFIRIAVSTIDLLYLFLNIKKSRKSKFI</sequence>
<evidence type="ECO:0000313" key="2">
    <source>
        <dbReference type="Proteomes" id="UP000054869"/>
    </source>
</evidence>
<protein>
    <submittedName>
        <fullName evidence="1">Uncharacterized protein</fullName>
    </submittedName>
</protein>
<evidence type="ECO:0000313" key="1">
    <source>
        <dbReference type="EMBL" id="KTD22867.1"/>
    </source>
</evidence>
<accession>A0A0W0VRW6</accession>
<dbReference type="EMBL" id="LNYI01000020">
    <property type="protein sequence ID" value="KTD22867.1"/>
    <property type="molecule type" value="Genomic_DNA"/>
</dbReference>
<name>A0A0W0VRW6_9GAMM</name>
<keyword evidence="2" id="KW-1185">Reference proteome</keyword>
<comment type="caution">
    <text evidence="1">The sequence shown here is derived from an EMBL/GenBank/DDBJ whole genome shotgun (WGS) entry which is preliminary data.</text>
</comment>